<reference evidence="3" key="1">
    <citation type="journal article" date="2022" name="bioRxiv">
        <title>Thiovibrio frasassiensisgen. nov., sp. nov., an autotrophic, elemental sulfur disproportionating bacterium isolated from sulfidic karst sediment, and proposal of Thiovibrionaceae fam. nov.</title>
        <authorList>
            <person name="Aronson H."/>
            <person name="Thomas C."/>
            <person name="Bhattacharyya M."/>
            <person name="Eckstein S."/>
            <person name="Jensen S."/>
            <person name="Barco R."/>
            <person name="Macalady J."/>
            <person name="Amend J."/>
        </authorList>
    </citation>
    <scope>NUCLEOTIDE SEQUENCE</scope>
    <source>
        <strain evidence="3">RS19-109</strain>
    </source>
</reference>
<accession>A0A9X4ME25</accession>
<keyword evidence="1 2" id="KW-0690">Ribosome biogenesis</keyword>
<name>A0A9X4ME25_9BACT</name>
<keyword evidence="2" id="KW-0963">Cytoplasm</keyword>
<evidence type="ECO:0000313" key="3">
    <source>
        <dbReference type="EMBL" id="MDG4474882.1"/>
    </source>
</evidence>
<evidence type="ECO:0000313" key="4">
    <source>
        <dbReference type="Proteomes" id="UP001154240"/>
    </source>
</evidence>
<dbReference type="SUPFAM" id="SSF89919">
    <property type="entry name" value="Ribosome-binding factor A, RbfA"/>
    <property type="match status" value="1"/>
</dbReference>
<evidence type="ECO:0000256" key="2">
    <source>
        <dbReference type="HAMAP-Rule" id="MF_00003"/>
    </source>
</evidence>
<dbReference type="InterPro" id="IPR000238">
    <property type="entry name" value="RbfA"/>
</dbReference>
<dbReference type="InterPro" id="IPR023799">
    <property type="entry name" value="RbfA_dom_sf"/>
</dbReference>
<comment type="subcellular location">
    <subcellularLocation>
        <location evidence="2">Cytoplasm</location>
    </subcellularLocation>
</comment>
<comment type="caution">
    <text evidence="3">The sequence shown here is derived from an EMBL/GenBank/DDBJ whole genome shotgun (WGS) entry which is preliminary data.</text>
</comment>
<dbReference type="InterPro" id="IPR020053">
    <property type="entry name" value="Ribosome-bd_factorA_CS"/>
</dbReference>
<proteinExistence type="inferred from homology"/>
<dbReference type="GO" id="GO:0030490">
    <property type="term" value="P:maturation of SSU-rRNA"/>
    <property type="evidence" value="ECO:0007669"/>
    <property type="project" value="UniProtKB-UniRule"/>
</dbReference>
<dbReference type="InterPro" id="IPR015946">
    <property type="entry name" value="KH_dom-like_a/b"/>
</dbReference>
<dbReference type="HAMAP" id="MF_00003">
    <property type="entry name" value="RbfA"/>
    <property type="match status" value="1"/>
</dbReference>
<dbReference type="PANTHER" id="PTHR33515">
    <property type="entry name" value="RIBOSOME-BINDING FACTOR A, CHLOROPLASTIC-RELATED"/>
    <property type="match status" value="1"/>
</dbReference>
<dbReference type="PANTHER" id="PTHR33515:SF1">
    <property type="entry name" value="RIBOSOME-BINDING FACTOR A, CHLOROPLASTIC-RELATED"/>
    <property type="match status" value="1"/>
</dbReference>
<dbReference type="NCBIfam" id="TIGR00082">
    <property type="entry name" value="rbfA"/>
    <property type="match status" value="1"/>
</dbReference>
<dbReference type="Proteomes" id="UP001154240">
    <property type="component" value="Unassembled WGS sequence"/>
</dbReference>
<dbReference type="Pfam" id="PF02033">
    <property type="entry name" value="RBFA"/>
    <property type="match status" value="1"/>
</dbReference>
<dbReference type="RefSeq" id="WP_307631862.1">
    <property type="nucleotide sequence ID" value="NZ_JAPHEH010000001.1"/>
</dbReference>
<dbReference type="Gene3D" id="3.30.300.20">
    <property type="match status" value="1"/>
</dbReference>
<comment type="similarity">
    <text evidence="2">Belongs to the RbfA family.</text>
</comment>
<dbReference type="EMBL" id="JAPHEH010000001">
    <property type="protein sequence ID" value="MDG4474882.1"/>
    <property type="molecule type" value="Genomic_DNA"/>
</dbReference>
<gene>
    <name evidence="2 3" type="primary">rbfA</name>
    <name evidence="3" type="ORF">OLX77_01740</name>
</gene>
<protein>
    <recommendedName>
        <fullName evidence="2">Ribosome-binding factor A</fullName>
    </recommendedName>
</protein>
<sequence>MAAGKAKSRFGLPAGLARSAPKRRPIRVADAIKGEIASLLLRKINDPRLLNVIITSVEVSDDLSHARVLYSFLGEVQAKDVAKGLESCKGFIRTNLARALELRHVPVLDFHLDLAGQKQAEMEQLLREIANEDGSSP</sequence>
<comment type="function">
    <text evidence="2">One of several proteins that assist in the late maturation steps of the functional core of the 30S ribosomal subunit. Associates with free 30S ribosomal subunits (but not with 30S subunits that are part of 70S ribosomes or polysomes). Required for efficient processing of 16S rRNA. May interact with the 5'-terminal helix region of 16S rRNA.</text>
</comment>
<reference evidence="3" key="2">
    <citation type="submission" date="2022-10" db="EMBL/GenBank/DDBJ databases">
        <authorList>
            <person name="Aronson H.S."/>
        </authorList>
    </citation>
    <scope>NUCLEOTIDE SEQUENCE</scope>
    <source>
        <strain evidence="3">RS19-109</strain>
    </source>
</reference>
<keyword evidence="4" id="KW-1185">Reference proteome</keyword>
<organism evidence="3 4">
    <name type="scientific">Thiovibrio frasassiensis</name>
    <dbReference type="NCBI Taxonomy" id="2984131"/>
    <lineage>
        <taxon>Bacteria</taxon>
        <taxon>Pseudomonadati</taxon>
        <taxon>Thermodesulfobacteriota</taxon>
        <taxon>Desulfobulbia</taxon>
        <taxon>Desulfobulbales</taxon>
        <taxon>Thiovibrionaceae</taxon>
        <taxon>Thiovibrio</taxon>
    </lineage>
</organism>
<dbReference type="AlphaFoldDB" id="A0A9X4ME25"/>
<comment type="subunit">
    <text evidence="2">Monomer. Binds 30S ribosomal subunits, but not 50S ribosomal subunits or 70S ribosomes.</text>
</comment>
<evidence type="ECO:0000256" key="1">
    <source>
        <dbReference type="ARBA" id="ARBA00022517"/>
    </source>
</evidence>
<dbReference type="GO" id="GO:0043024">
    <property type="term" value="F:ribosomal small subunit binding"/>
    <property type="evidence" value="ECO:0007669"/>
    <property type="project" value="TreeGrafter"/>
</dbReference>
<dbReference type="GO" id="GO:0005829">
    <property type="term" value="C:cytosol"/>
    <property type="evidence" value="ECO:0007669"/>
    <property type="project" value="TreeGrafter"/>
</dbReference>
<dbReference type="PROSITE" id="PS01319">
    <property type="entry name" value="RBFA"/>
    <property type="match status" value="1"/>
</dbReference>